<dbReference type="InterPro" id="IPR016181">
    <property type="entry name" value="Acyl_CoA_acyltransferase"/>
</dbReference>
<evidence type="ECO:0000259" key="1">
    <source>
        <dbReference type="PROSITE" id="PS51186"/>
    </source>
</evidence>
<proteinExistence type="predicted"/>
<dbReference type="Proteomes" id="UP000019364">
    <property type="component" value="Unassembled WGS sequence"/>
</dbReference>
<sequence>MKKVLEGERIYLRPFTNEDSELYYVSLLDKEMRRLTGTKKIFSKNMIEKHIARIAEDDERIDLLIVLKEEDKVIGDIALLDIDLNNRNAHMRIALFNDEECSKGYGTEAMRILLNYGFGSLNLHRVELNVYSFNPRAIKAYEKLGFVKEGVQRDILFYDHEYHDAITMSILEDEFK</sequence>
<evidence type="ECO:0000313" key="2">
    <source>
        <dbReference type="EMBL" id="GAF06109.1"/>
    </source>
</evidence>
<dbReference type="RefSeq" id="WP_036645046.1">
    <property type="nucleotide sequence ID" value="NZ_BAVZ01000001.1"/>
</dbReference>
<dbReference type="Pfam" id="PF13302">
    <property type="entry name" value="Acetyltransf_3"/>
    <property type="match status" value="1"/>
</dbReference>
<dbReference type="GO" id="GO:0016747">
    <property type="term" value="F:acyltransferase activity, transferring groups other than amino-acyl groups"/>
    <property type="evidence" value="ECO:0007669"/>
    <property type="project" value="InterPro"/>
</dbReference>
<accession>W7YUJ3</accession>
<dbReference type="STRING" id="1236976.JCM16418_54"/>
<dbReference type="PROSITE" id="PS51186">
    <property type="entry name" value="GNAT"/>
    <property type="match status" value="1"/>
</dbReference>
<dbReference type="eggNOG" id="COG1670">
    <property type="taxonomic scope" value="Bacteria"/>
</dbReference>
<dbReference type="SUPFAM" id="SSF55729">
    <property type="entry name" value="Acyl-CoA N-acyltransferases (Nat)"/>
    <property type="match status" value="1"/>
</dbReference>
<keyword evidence="3" id="KW-1185">Reference proteome</keyword>
<dbReference type="Gene3D" id="3.40.630.30">
    <property type="match status" value="1"/>
</dbReference>
<comment type="caution">
    <text evidence="2">The sequence shown here is derived from an EMBL/GenBank/DDBJ whole genome shotgun (WGS) entry which is preliminary data.</text>
</comment>
<feature type="domain" description="N-acetyltransferase" evidence="1">
    <location>
        <begin position="25"/>
        <end position="173"/>
    </location>
</feature>
<gene>
    <name evidence="2" type="ORF">JCM16418_54</name>
</gene>
<dbReference type="AlphaFoldDB" id="W7YUJ3"/>
<name>W7YUJ3_9BACL</name>
<keyword evidence="2" id="KW-0808">Transferase</keyword>
<dbReference type="PANTHER" id="PTHR43415:SF3">
    <property type="entry name" value="GNAT-FAMILY ACETYLTRANSFERASE"/>
    <property type="match status" value="1"/>
</dbReference>
<dbReference type="InterPro" id="IPR000182">
    <property type="entry name" value="GNAT_dom"/>
</dbReference>
<reference evidence="2 3" key="1">
    <citation type="journal article" date="2014" name="Genome Announc.">
        <title>Draft Genome Sequence of Paenibacillus pini JCM 16418T, Isolated from the Rhizosphere of Pine Tree.</title>
        <authorList>
            <person name="Yuki M."/>
            <person name="Oshima K."/>
            <person name="Suda W."/>
            <person name="Oshida Y."/>
            <person name="Kitamura K."/>
            <person name="Iida Y."/>
            <person name="Hattori M."/>
            <person name="Ohkuma M."/>
        </authorList>
    </citation>
    <scope>NUCLEOTIDE SEQUENCE [LARGE SCALE GENOMIC DNA]</scope>
    <source>
        <strain evidence="2 3">JCM 16418</strain>
    </source>
</reference>
<protein>
    <submittedName>
        <fullName evidence="2">Aminoglycoside N6'-acetyltransferase</fullName>
    </submittedName>
</protein>
<dbReference type="EMBL" id="BAVZ01000001">
    <property type="protein sequence ID" value="GAF06109.1"/>
    <property type="molecule type" value="Genomic_DNA"/>
</dbReference>
<dbReference type="PANTHER" id="PTHR43415">
    <property type="entry name" value="SPERMIDINE N(1)-ACETYLTRANSFERASE"/>
    <property type="match status" value="1"/>
</dbReference>
<evidence type="ECO:0000313" key="3">
    <source>
        <dbReference type="Proteomes" id="UP000019364"/>
    </source>
</evidence>
<dbReference type="OrthoDB" id="9795206at2"/>
<organism evidence="2 3">
    <name type="scientific">Paenibacillus pini JCM 16418</name>
    <dbReference type="NCBI Taxonomy" id="1236976"/>
    <lineage>
        <taxon>Bacteria</taxon>
        <taxon>Bacillati</taxon>
        <taxon>Bacillota</taxon>
        <taxon>Bacilli</taxon>
        <taxon>Bacillales</taxon>
        <taxon>Paenibacillaceae</taxon>
        <taxon>Paenibacillus</taxon>
    </lineage>
</organism>